<gene>
    <name evidence="3" type="ORF">H8B09_12485</name>
</gene>
<evidence type="ECO:0000256" key="1">
    <source>
        <dbReference type="SAM" id="MobiDB-lite"/>
    </source>
</evidence>
<feature type="signal peptide" evidence="2">
    <location>
        <begin position="1"/>
        <end position="26"/>
    </location>
</feature>
<organism evidence="3 4">
    <name type="scientific">Paenibacillus terricola</name>
    <dbReference type="NCBI Taxonomy" id="2763503"/>
    <lineage>
        <taxon>Bacteria</taxon>
        <taxon>Bacillati</taxon>
        <taxon>Bacillota</taxon>
        <taxon>Bacilli</taxon>
        <taxon>Bacillales</taxon>
        <taxon>Paenibacillaceae</taxon>
        <taxon>Paenibacillus</taxon>
    </lineage>
</organism>
<proteinExistence type="predicted"/>
<dbReference type="InterPro" id="IPR043751">
    <property type="entry name" value="DUF5696"/>
</dbReference>
<evidence type="ECO:0000313" key="3">
    <source>
        <dbReference type="EMBL" id="MBD3919573.1"/>
    </source>
</evidence>
<protein>
    <submittedName>
        <fullName evidence="3">Uncharacterized protein</fullName>
    </submittedName>
</protein>
<feature type="chain" id="PRO_5046501132" evidence="2">
    <location>
        <begin position="27"/>
        <end position="761"/>
    </location>
</feature>
<evidence type="ECO:0000313" key="4">
    <source>
        <dbReference type="Proteomes" id="UP000609346"/>
    </source>
</evidence>
<dbReference type="RefSeq" id="WP_191203887.1">
    <property type="nucleotide sequence ID" value="NZ_JACXZA010000003.1"/>
</dbReference>
<accession>A0ABR8MUD3</accession>
<reference evidence="3 4" key="1">
    <citation type="submission" date="2020-09" db="EMBL/GenBank/DDBJ databases">
        <title>Paenibacillus sp. strain PR3 16S rRNA gene Genome sequencing and assembly.</title>
        <authorList>
            <person name="Kim J."/>
        </authorList>
    </citation>
    <scope>NUCLEOTIDE SEQUENCE [LARGE SCALE GENOMIC DNA]</scope>
    <source>
        <strain evidence="3 4">PR3</strain>
    </source>
</reference>
<dbReference type="Proteomes" id="UP000609346">
    <property type="component" value="Unassembled WGS sequence"/>
</dbReference>
<sequence length="761" mass="83572">MRINRKKSLLLATATLLAVVSIPVFGASDSNGTESSADAVTTNDATAATTETKPTVTKTPVKATQLVAQNDSYQLYTDGKEGQVRVVSKKTGQEWFSAPPVDSTMPPNNLKFIESPITIKYSNGKSMESTYPSKAKAAITMAQIDNGVRFDYDMPELGISLAMEYTLTADGFKVNIPFDSVKENGKVRLSSLEVLPFLEAGEPGTDGAILVPDGSGALMDFKPTRPNTFDSYSEFVYGGDYAFQSNIVEKVVKIKEEMNAKPPSEQIALPVFGTYSKNKKGLLGIITAGDADAKINATPSGIRNINLYRAGVEFMYRNSDIIFVGNSGDIPLIQRGLIPGDRTIAFKLLENNDASYVGLAKSYRTYLTEEKGLKTSDSDGSALKLTLFGGGIEDKIIGSKFIKMTTFEQAKSIVDDLLAQGITKIELTYDGWNNDGKYGDQPDHFPAESALGGNKELEKLATYLKEKGIKLYLRANYVKEISSSDGVTKSKDAIRGLNNEAMKVYTPFYDTNQMSGEAFYMMKPERVFDKYISKEADDYADLGVGGVLLEYMGKTLYSDQQPNPPFMRNETIGVWQKSLDLMKQSTGGSAVEYGFAYTLGHTDNIQNAPIDSSHFVYMDETVPFYQIALHGLVPYSADPYNLQDDPRVHKLRLLEYGAMPSFELSYNDPADLKRTSFDWLLSSQWSYWSTETVSTYKEIAGVLGSLASEAIVDHATVQRNVYRTTYADGTKVTVNYNRKAVTVDGQSIDAYGYAVQKGGNG</sequence>
<keyword evidence="4" id="KW-1185">Reference proteome</keyword>
<feature type="region of interest" description="Disordered" evidence="1">
    <location>
        <begin position="30"/>
        <end position="56"/>
    </location>
</feature>
<comment type="caution">
    <text evidence="3">The sequence shown here is derived from an EMBL/GenBank/DDBJ whole genome shotgun (WGS) entry which is preliminary data.</text>
</comment>
<evidence type="ECO:0000256" key="2">
    <source>
        <dbReference type="SAM" id="SignalP"/>
    </source>
</evidence>
<keyword evidence="2" id="KW-0732">Signal</keyword>
<feature type="compositionally biased region" description="Low complexity" evidence="1">
    <location>
        <begin position="37"/>
        <end position="56"/>
    </location>
</feature>
<name>A0ABR8MUD3_9BACL</name>
<dbReference type="Pfam" id="PF18952">
    <property type="entry name" value="DUF5696"/>
    <property type="match status" value="1"/>
</dbReference>
<dbReference type="EMBL" id="JACXZA010000003">
    <property type="protein sequence ID" value="MBD3919573.1"/>
    <property type="molecule type" value="Genomic_DNA"/>
</dbReference>